<proteinExistence type="predicted"/>
<evidence type="ECO:0000313" key="3">
    <source>
        <dbReference type="EMBL" id="KAI8040805.1"/>
    </source>
</evidence>
<dbReference type="Proteomes" id="UP001059596">
    <property type="component" value="Unassembled WGS sequence"/>
</dbReference>
<keyword evidence="4" id="KW-1185">Reference proteome</keyword>
<sequence>MRLMLMLLLLLLDPATDHVAWCSFAPHPCSSVAAAAAAVAAVAAAVDSPRRYSHPHLRRARCWSGCPCVPASPATNWSYATWSACHYAPRRSAAPNHPDRAAPLDSGRPPGRGAATMTCRPGCPRHCVRLRISKRIWCASARHWMPAGSRHRRRSDRTASCPLHRSAGSTDADSCRRSGCQRCSGSSGSASTRPHPWAPCWCANWCPPDVYFVAYFAVFRGGGGG</sequence>
<gene>
    <name evidence="3" type="ORF">M5D96_006748</name>
</gene>
<dbReference type="EMBL" id="JAMKOV010000004">
    <property type="protein sequence ID" value="KAI8040805.1"/>
    <property type="molecule type" value="Genomic_DNA"/>
</dbReference>
<evidence type="ECO:0000256" key="1">
    <source>
        <dbReference type="SAM" id="MobiDB-lite"/>
    </source>
</evidence>
<feature type="region of interest" description="Disordered" evidence="1">
    <location>
        <begin position="92"/>
        <end position="114"/>
    </location>
</feature>
<organism evidence="3 4">
    <name type="scientific">Drosophila gunungcola</name>
    <name type="common">fruit fly</name>
    <dbReference type="NCBI Taxonomy" id="103775"/>
    <lineage>
        <taxon>Eukaryota</taxon>
        <taxon>Metazoa</taxon>
        <taxon>Ecdysozoa</taxon>
        <taxon>Arthropoda</taxon>
        <taxon>Hexapoda</taxon>
        <taxon>Insecta</taxon>
        <taxon>Pterygota</taxon>
        <taxon>Neoptera</taxon>
        <taxon>Endopterygota</taxon>
        <taxon>Diptera</taxon>
        <taxon>Brachycera</taxon>
        <taxon>Muscomorpha</taxon>
        <taxon>Ephydroidea</taxon>
        <taxon>Drosophilidae</taxon>
        <taxon>Drosophila</taxon>
        <taxon>Sophophora</taxon>
    </lineage>
</organism>
<comment type="caution">
    <text evidence="3">The sequence shown here is derived from an EMBL/GenBank/DDBJ whole genome shotgun (WGS) entry which is preliminary data.</text>
</comment>
<feature type="non-terminal residue" evidence="3">
    <location>
        <position position="225"/>
    </location>
</feature>
<evidence type="ECO:0000313" key="4">
    <source>
        <dbReference type="Proteomes" id="UP001059596"/>
    </source>
</evidence>
<protein>
    <recommendedName>
        <fullName evidence="5">Secreted protein</fullName>
    </recommendedName>
</protein>
<evidence type="ECO:0008006" key="5">
    <source>
        <dbReference type="Google" id="ProtNLM"/>
    </source>
</evidence>
<evidence type="ECO:0000256" key="2">
    <source>
        <dbReference type="SAM" id="SignalP"/>
    </source>
</evidence>
<keyword evidence="2" id="KW-0732">Signal</keyword>
<name>A0A9Q0BR37_9MUSC</name>
<reference evidence="3" key="1">
    <citation type="journal article" date="2023" name="Genome Biol. Evol.">
        <title>Long-read-based Genome Assembly of Drosophila gunungcola Reveals Fewer Chemosensory Genes in Flower-breeding Species.</title>
        <authorList>
            <person name="Negi A."/>
            <person name="Liao B.Y."/>
            <person name="Yeh S.D."/>
        </authorList>
    </citation>
    <scope>NUCLEOTIDE SEQUENCE</scope>
    <source>
        <strain evidence="3">Sukarami</strain>
    </source>
</reference>
<dbReference type="AlphaFoldDB" id="A0A9Q0BR37"/>
<feature type="signal peptide" evidence="2">
    <location>
        <begin position="1"/>
        <end position="18"/>
    </location>
</feature>
<feature type="chain" id="PRO_5040397847" description="Secreted protein" evidence="2">
    <location>
        <begin position="19"/>
        <end position="225"/>
    </location>
</feature>
<accession>A0A9Q0BR37</accession>